<dbReference type="InterPro" id="IPR003594">
    <property type="entry name" value="HATPase_dom"/>
</dbReference>
<dbReference type="SMART" id="SM00388">
    <property type="entry name" value="HisKA"/>
    <property type="match status" value="1"/>
</dbReference>
<dbReference type="SMART" id="SM00387">
    <property type="entry name" value="HATPase_c"/>
    <property type="match status" value="1"/>
</dbReference>
<dbReference type="Gene3D" id="6.10.340.10">
    <property type="match status" value="1"/>
</dbReference>
<reference evidence="14 15" key="1">
    <citation type="journal article" date="2015" name="Infect. Genet. Evol.">
        <title>Genomic sequences of six botulinum neurotoxin-producing strains representing three clostridial species illustrate the mobility and diversity of botulinum neurotoxin genes.</title>
        <authorList>
            <person name="Smith T.J."/>
            <person name="Hill K.K."/>
            <person name="Xie G."/>
            <person name="Foley B.T."/>
            <person name="Williamson C.H."/>
            <person name="Foster J.T."/>
            <person name="Johnson S.L."/>
            <person name="Chertkov O."/>
            <person name="Teshima H."/>
            <person name="Gibbons H.S."/>
            <person name="Johnsky L.A."/>
            <person name="Karavis M.A."/>
            <person name="Smith L.A."/>
        </authorList>
    </citation>
    <scope>NUCLEOTIDE SEQUENCE [LARGE SCALE GENOMIC DNA]</scope>
    <source>
        <strain evidence="14">Sullivan</strain>
    </source>
</reference>
<evidence type="ECO:0000256" key="9">
    <source>
        <dbReference type="ARBA" id="ARBA00023012"/>
    </source>
</evidence>
<dbReference type="AlphaFoldDB" id="A0A0A7FWJ8"/>
<dbReference type="CDD" id="cd06225">
    <property type="entry name" value="HAMP"/>
    <property type="match status" value="1"/>
</dbReference>
<dbReference type="GO" id="GO:0016020">
    <property type="term" value="C:membrane"/>
    <property type="evidence" value="ECO:0007669"/>
    <property type="project" value="UniProtKB-SubCell"/>
</dbReference>
<evidence type="ECO:0000259" key="12">
    <source>
        <dbReference type="PROSITE" id="PS50109"/>
    </source>
</evidence>
<proteinExistence type="predicted"/>
<dbReference type="SUPFAM" id="SSF55874">
    <property type="entry name" value="ATPase domain of HSP90 chaperone/DNA topoisomerase II/histidine kinase"/>
    <property type="match status" value="1"/>
</dbReference>
<evidence type="ECO:0000256" key="3">
    <source>
        <dbReference type="ARBA" id="ARBA00012438"/>
    </source>
</evidence>
<feature type="domain" description="Histidine kinase" evidence="12">
    <location>
        <begin position="148"/>
        <end position="360"/>
    </location>
</feature>
<dbReference type="PANTHER" id="PTHR45528:SF12">
    <property type="entry name" value="SENSOR HISTIDINE KINASE ARSS"/>
    <property type="match status" value="1"/>
</dbReference>
<gene>
    <name evidence="14" type="ORF">U729_588</name>
</gene>
<keyword evidence="6 11" id="KW-0812">Transmembrane</keyword>
<evidence type="ECO:0000259" key="13">
    <source>
        <dbReference type="PROSITE" id="PS50885"/>
    </source>
</evidence>
<keyword evidence="5" id="KW-0808">Transferase</keyword>
<keyword evidence="9" id="KW-0902">Two-component regulatory system</keyword>
<dbReference type="Pfam" id="PF00512">
    <property type="entry name" value="HisKA"/>
    <property type="match status" value="1"/>
</dbReference>
<dbReference type="GO" id="GO:0000155">
    <property type="term" value="F:phosphorelay sensor kinase activity"/>
    <property type="evidence" value="ECO:0007669"/>
    <property type="project" value="InterPro"/>
</dbReference>
<dbReference type="eggNOG" id="COG5002">
    <property type="taxonomic scope" value="Bacteria"/>
</dbReference>
<evidence type="ECO:0000313" key="14">
    <source>
        <dbReference type="EMBL" id="AIY83206.1"/>
    </source>
</evidence>
<evidence type="ECO:0000256" key="4">
    <source>
        <dbReference type="ARBA" id="ARBA00022553"/>
    </source>
</evidence>
<dbReference type="KEGG" id="cbv:U729_588"/>
<dbReference type="PRINTS" id="PR00344">
    <property type="entry name" value="BCTRLSENSOR"/>
</dbReference>
<dbReference type="FunFam" id="1.10.287.130:FF:000001">
    <property type="entry name" value="Two-component sensor histidine kinase"/>
    <property type="match status" value="1"/>
</dbReference>
<feature type="transmembrane region" description="Helical" evidence="11">
    <location>
        <begin position="12"/>
        <end position="42"/>
    </location>
</feature>
<dbReference type="PROSITE" id="PS50885">
    <property type="entry name" value="HAMP"/>
    <property type="match status" value="1"/>
</dbReference>
<dbReference type="InterPro" id="IPR003661">
    <property type="entry name" value="HisK_dim/P_dom"/>
</dbReference>
<dbReference type="PROSITE" id="PS50109">
    <property type="entry name" value="HIS_KIN"/>
    <property type="match status" value="1"/>
</dbReference>
<dbReference type="HOGENOM" id="CLU_000445_89_3_9"/>
<dbReference type="EMBL" id="CP006905">
    <property type="protein sequence ID" value="AIY83206.1"/>
    <property type="molecule type" value="Genomic_DNA"/>
</dbReference>
<dbReference type="Proteomes" id="UP000030635">
    <property type="component" value="Chromosome"/>
</dbReference>
<dbReference type="CDD" id="cd00082">
    <property type="entry name" value="HisKA"/>
    <property type="match status" value="1"/>
</dbReference>
<feature type="domain" description="HAMP" evidence="13">
    <location>
        <begin position="86"/>
        <end position="140"/>
    </location>
</feature>
<dbReference type="CDD" id="cd00075">
    <property type="entry name" value="HATPase"/>
    <property type="match status" value="1"/>
</dbReference>
<sequence>MKEWYKKLPIFWKITIVSVIIFLVFLLFIGIAQTAIFFDWFFDHKNKYGIKLGFFDDIFQSYGVILIITLLLGIVISVIGGMIISRMLLSNVRDVISTMENIKKEGRLDKRVKVSRSNDEISQLGIVFNSLMDDVENSFNREKRFVQDASHELKTPLTIIKGHLSLLNRWGKNDPEVLNKSIKVSSEEVDRLIILVNNLLDMSKLENENKKLKGSCDLKEVVDIVLNDFSILNDDYKINYKNNNVYVFNMKAEHLKQILIILLDNAIKYSKREKYVDIIVEEDSKFQTLTVRDKGVGIPKDDIPFLFDRFYRVDKSRNSKTGGNGLGLSIANRIISLYGGKIDVYSIEGEGTSFKVKISK</sequence>
<dbReference type="Pfam" id="PF00672">
    <property type="entry name" value="HAMP"/>
    <property type="match status" value="1"/>
</dbReference>
<dbReference type="InterPro" id="IPR003660">
    <property type="entry name" value="HAMP_dom"/>
</dbReference>
<dbReference type="SMART" id="SM00304">
    <property type="entry name" value="HAMP"/>
    <property type="match status" value="1"/>
</dbReference>
<name>A0A0A7FWJ8_9CLOT</name>
<dbReference type="Pfam" id="PF02518">
    <property type="entry name" value="HATPase_c"/>
    <property type="match status" value="1"/>
</dbReference>
<dbReference type="EC" id="2.7.13.3" evidence="3"/>
<dbReference type="InterPro" id="IPR036890">
    <property type="entry name" value="HATPase_C_sf"/>
</dbReference>
<keyword evidence="15" id="KW-1185">Reference proteome</keyword>
<keyword evidence="10 11" id="KW-0472">Membrane</keyword>
<dbReference type="RefSeq" id="WP_052139395.1">
    <property type="nucleotide sequence ID" value="NZ_CP006905.1"/>
</dbReference>
<protein>
    <recommendedName>
        <fullName evidence="3">histidine kinase</fullName>
        <ecNumber evidence="3">2.7.13.3</ecNumber>
    </recommendedName>
</protein>
<evidence type="ECO:0000256" key="5">
    <source>
        <dbReference type="ARBA" id="ARBA00022679"/>
    </source>
</evidence>
<evidence type="ECO:0000256" key="11">
    <source>
        <dbReference type="SAM" id="Phobius"/>
    </source>
</evidence>
<dbReference type="Gene3D" id="3.30.565.10">
    <property type="entry name" value="Histidine kinase-like ATPase, C-terminal domain"/>
    <property type="match status" value="1"/>
</dbReference>
<feature type="transmembrane region" description="Helical" evidence="11">
    <location>
        <begin position="62"/>
        <end position="84"/>
    </location>
</feature>
<dbReference type="FunFam" id="3.30.565.10:FF:000006">
    <property type="entry name" value="Sensor histidine kinase WalK"/>
    <property type="match status" value="1"/>
</dbReference>
<keyword evidence="7" id="KW-0418">Kinase</keyword>
<organism evidence="14 15">
    <name type="scientific">Clostridium baratii str. Sullivan</name>
    <dbReference type="NCBI Taxonomy" id="1415775"/>
    <lineage>
        <taxon>Bacteria</taxon>
        <taxon>Bacillati</taxon>
        <taxon>Bacillota</taxon>
        <taxon>Clostridia</taxon>
        <taxon>Eubacteriales</taxon>
        <taxon>Clostridiaceae</taxon>
        <taxon>Clostridium</taxon>
    </lineage>
</organism>
<evidence type="ECO:0000256" key="10">
    <source>
        <dbReference type="ARBA" id="ARBA00023136"/>
    </source>
</evidence>
<keyword evidence="8 11" id="KW-1133">Transmembrane helix</keyword>
<dbReference type="PANTHER" id="PTHR45528">
    <property type="entry name" value="SENSOR HISTIDINE KINASE CPXA"/>
    <property type="match status" value="1"/>
</dbReference>
<accession>A0A0A7FWJ8</accession>
<evidence type="ECO:0000256" key="1">
    <source>
        <dbReference type="ARBA" id="ARBA00000085"/>
    </source>
</evidence>
<comment type="subcellular location">
    <subcellularLocation>
        <location evidence="2">Membrane</location>
        <topology evidence="2">Multi-pass membrane protein</topology>
    </subcellularLocation>
</comment>
<dbReference type="InterPro" id="IPR005467">
    <property type="entry name" value="His_kinase_dom"/>
</dbReference>
<dbReference type="InterPro" id="IPR050398">
    <property type="entry name" value="HssS/ArlS-like"/>
</dbReference>
<evidence type="ECO:0000256" key="6">
    <source>
        <dbReference type="ARBA" id="ARBA00022692"/>
    </source>
</evidence>
<comment type="catalytic activity">
    <reaction evidence="1">
        <text>ATP + protein L-histidine = ADP + protein N-phospho-L-histidine.</text>
        <dbReference type="EC" id="2.7.13.3"/>
    </reaction>
</comment>
<dbReference type="OrthoDB" id="9786919at2"/>
<dbReference type="STRING" id="1561.NPD11_2403"/>
<evidence type="ECO:0000256" key="7">
    <source>
        <dbReference type="ARBA" id="ARBA00022777"/>
    </source>
</evidence>
<dbReference type="SUPFAM" id="SSF47384">
    <property type="entry name" value="Homodimeric domain of signal transducing histidine kinase"/>
    <property type="match status" value="1"/>
</dbReference>
<dbReference type="InterPro" id="IPR036097">
    <property type="entry name" value="HisK_dim/P_sf"/>
</dbReference>
<dbReference type="Gene3D" id="1.10.287.130">
    <property type="match status" value="1"/>
</dbReference>
<evidence type="ECO:0000313" key="15">
    <source>
        <dbReference type="Proteomes" id="UP000030635"/>
    </source>
</evidence>
<evidence type="ECO:0000256" key="2">
    <source>
        <dbReference type="ARBA" id="ARBA00004141"/>
    </source>
</evidence>
<keyword evidence="4" id="KW-0597">Phosphoprotein</keyword>
<evidence type="ECO:0000256" key="8">
    <source>
        <dbReference type="ARBA" id="ARBA00022989"/>
    </source>
</evidence>
<dbReference type="InterPro" id="IPR004358">
    <property type="entry name" value="Sig_transdc_His_kin-like_C"/>
</dbReference>